<evidence type="ECO:0000313" key="4">
    <source>
        <dbReference type="WBParaSite" id="ACRNAN_scaffold20418.g10127.t1"/>
    </source>
</evidence>
<evidence type="ECO:0000259" key="2">
    <source>
        <dbReference type="Pfam" id="PF16209"/>
    </source>
</evidence>
<reference evidence="4" key="1">
    <citation type="submission" date="2022-11" db="UniProtKB">
        <authorList>
            <consortium name="WormBaseParasite"/>
        </authorList>
    </citation>
    <scope>IDENTIFICATION</scope>
</reference>
<dbReference type="WBParaSite" id="ACRNAN_scaffold20418.g10127.t1">
    <property type="protein sequence ID" value="ACRNAN_scaffold20418.g10127.t1"/>
    <property type="gene ID" value="ACRNAN_scaffold20418.g10127"/>
</dbReference>
<accession>A0A914D9X2</accession>
<dbReference type="PANTHER" id="PTHR24092:SF190">
    <property type="entry name" value="PHOSPHOLIPID-TRANSPORTING ATPASE"/>
    <property type="match status" value="1"/>
</dbReference>
<name>A0A914D9X2_9BILA</name>
<dbReference type="GO" id="GO:0045332">
    <property type="term" value="P:phospholipid translocation"/>
    <property type="evidence" value="ECO:0007669"/>
    <property type="project" value="TreeGrafter"/>
</dbReference>
<sequence length="114" mass="13406">MPNFITNIFKNVIGKLSGNNELNKQRRIVKANDPKFNEQFKYANNYVKTSKYNIITFIPQNLFEQFQRLANFYFLVLMILQFFPQITSIVWWTTAVPLFIVLAVSAVKDAYDDI</sequence>
<dbReference type="GO" id="GO:0005802">
    <property type="term" value="C:trans-Golgi network"/>
    <property type="evidence" value="ECO:0007669"/>
    <property type="project" value="TreeGrafter"/>
</dbReference>
<keyword evidence="3" id="KW-1185">Reference proteome</keyword>
<dbReference type="GO" id="GO:0140326">
    <property type="term" value="F:ATPase-coupled intramembrane lipid transporter activity"/>
    <property type="evidence" value="ECO:0007669"/>
    <property type="project" value="TreeGrafter"/>
</dbReference>
<dbReference type="GO" id="GO:0005886">
    <property type="term" value="C:plasma membrane"/>
    <property type="evidence" value="ECO:0007669"/>
    <property type="project" value="TreeGrafter"/>
</dbReference>
<dbReference type="InterPro" id="IPR023298">
    <property type="entry name" value="ATPase_P-typ_TM_dom_sf"/>
</dbReference>
<organism evidence="3 4">
    <name type="scientific">Acrobeloides nanus</name>
    <dbReference type="NCBI Taxonomy" id="290746"/>
    <lineage>
        <taxon>Eukaryota</taxon>
        <taxon>Metazoa</taxon>
        <taxon>Ecdysozoa</taxon>
        <taxon>Nematoda</taxon>
        <taxon>Chromadorea</taxon>
        <taxon>Rhabditida</taxon>
        <taxon>Tylenchina</taxon>
        <taxon>Cephalobomorpha</taxon>
        <taxon>Cephaloboidea</taxon>
        <taxon>Cephalobidae</taxon>
        <taxon>Acrobeloides</taxon>
    </lineage>
</organism>
<feature type="transmembrane region" description="Helical" evidence="1">
    <location>
        <begin position="89"/>
        <end position="107"/>
    </location>
</feature>
<keyword evidence="1" id="KW-0812">Transmembrane</keyword>
<keyword evidence="1" id="KW-0472">Membrane</keyword>
<dbReference type="SUPFAM" id="SSF81665">
    <property type="entry name" value="Calcium ATPase, transmembrane domain M"/>
    <property type="match status" value="1"/>
</dbReference>
<dbReference type="PANTHER" id="PTHR24092">
    <property type="entry name" value="PROBABLE PHOSPHOLIPID-TRANSPORTING ATPASE"/>
    <property type="match status" value="1"/>
</dbReference>
<dbReference type="Pfam" id="PF16209">
    <property type="entry name" value="PhoLip_ATPase_N"/>
    <property type="match status" value="1"/>
</dbReference>
<proteinExistence type="predicted"/>
<keyword evidence="1" id="KW-1133">Transmembrane helix</keyword>
<dbReference type="Proteomes" id="UP000887540">
    <property type="component" value="Unplaced"/>
</dbReference>
<dbReference type="InterPro" id="IPR032631">
    <property type="entry name" value="P-type_ATPase_N"/>
</dbReference>
<dbReference type="GO" id="GO:0007030">
    <property type="term" value="P:Golgi organization"/>
    <property type="evidence" value="ECO:0007669"/>
    <property type="project" value="TreeGrafter"/>
</dbReference>
<protein>
    <submittedName>
        <fullName evidence="4">P-type ATPase N-terminal domain-containing protein</fullName>
    </submittedName>
</protein>
<evidence type="ECO:0000256" key="1">
    <source>
        <dbReference type="SAM" id="Phobius"/>
    </source>
</evidence>
<feature type="domain" description="P-type ATPase N-terminal" evidence="2">
    <location>
        <begin position="29"/>
        <end position="94"/>
    </location>
</feature>
<dbReference type="AlphaFoldDB" id="A0A914D9X2"/>
<evidence type="ECO:0000313" key="3">
    <source>
        <dbReference type="Proteomes" id="UP000887540"/>
    </source>
</evidence>